<reference evidence="4" key="1">
    <citation type="submission" date="2019-09" db="EMBL/GenBank/DDBJ databases">
        <authorList>
            <person name="Zhang L."/>
        </authorList>
    </citation>
    <scope>NUCLEOTIDE SEQUENCE</scope>
</reference>
<dbReference type="GO" id="GO:0031425">
    <property type="term" value="P:chloroplast RNA processing"/>
    <property type="evidence" value="ECO:0007669"/>
    <property type="project" value="UniProtKB-ARBA"/>
</dbReference>
<evidence type="ECO:0000256" key="1">
    <source>
        <dbReference type="ARBA" id="ARBA00022737"/>
    </source>
</evidence>
<dbReference type="PROSITE" id="PS51375">
    <property type="entry name" value="PPR"/>
    <property type="match status" value="3"/>
</dbReference>
<gene>
    <name evidence="4" type="ORF">NYM_LOCUS3058</name>
</gene>
<dbReference type="GO" id="GO:0009451">
    <property type="term" value="P:RNA modification"/>
    <property type="evidence" value="ECO:0007669"/>
    <property type="project" value="InterPro"/>
</dbReference>
<dbReference type="InterPro" id="IPR046960">
    <property type="entry name" value="PPR_At4g14850-like_plant"/>
</dbReference>
<dbReference type="Gene3D" id="1.25.40.10">
    <property type="entry name" value="Tetratricopeptide repeat domain"/>
    <property type="match status" value="3"/>
</dbReference>
<dbReference type="InterPro" id="IPR032867">
    <property type="entry name" value="DYW_dom"/>
</dbReference>
<dbReference type="FunFam" id="1.25.40.10:FF:000231">
    <property type="entry name" value="Pentatricopeptide repeat-containing protein chloroplastic"/>
    <property type="match status" value="1"/>
</dbReference>
<protein>
    <recommendedName>
        <fullName evidence="3">DYW domain-containing protein</fullName>
    </recommendedName>
</protein>
<evidence type="ECO:0000313" key="4">
    <source>
        <dbReference type="EMBL" id="VVV49941.1"/>
    </source>
</evidence>
<feature type="repeat" description="PPR" evidence="2">
    <location>
        <begin position="328"/>
        <end position="362"/>
    </location>
</feature>
<name>A0A5K0WC51_9MAGN</name>
<keyword evidence="1" id="KW-0677">Repeat</keyword>
<organism evidence="4">
    <name type="scientific">Nymphaea colorata</name>
    <name type="common">pocket water lily</name>
    <dbReference type="NCBI Taxonomy" id="210225"/>
    <lineage>
        <taxon>Eukaryota</taxon>
        <taxon>Viridiplantae</taxon>
        <taxon>Streptophyta</taxon>
        <taxon>Embryophyta</taxon>
        <taxon>Tracheophyta</taxon>
        <taxon>Spermatophyta</taxon>
        <taxon>Magnoliopsida</taxon>
        <taxon>Nymphaeales</taxon>
        <taxon>Nymphaeaceae</taxon>
        <taxon>Nymphaea</taxon>
    </lineage>
</organism>
<dbReference type="NCBIfam" id="TIGR00756">
    <property type="entry name" value="PPR"/>
    <property type="match status" value="3"/>
</dbReference>
<dbReference type="OMA" id="RMVCSHS"/>
<evidence type="ECO:0000256" key="2">
    <source>
        <dbReference type="PROSITE-ProRule" id="PRU00708"/>
    </source>
</evidence>
<feature type="repeat" description="PPR" evidence="2">
    <location>
        <begin position="126"/>
        <end position="160"/>
    </location>
</feature>
<accession>A0A5K0WC51</accession>
<dbReference type="InterPro" id="IPR011990">
    <property type="entry name" value="TPR-like_helical_dom_sf"/>
</dbReference>
<dbReference type="EMBL" id="LR721774">
    <property type="protein sequence ID" value="VVV49941.1"/>
    <property type="molecule type" value="Genomic_DNA"/>
</dbReference>
<feature type="domain" description="DYW" evidence="3">
    <location>
        <begin position="543"/>
        <end position="635"/>
    </location>
</feature>
<sequence length="635" mass="70582">MNSLLLSRARAGGLSSRCLFFLKFTYSSSSSLSISHQDTSYLKSRYQFSETTFPHLDGGPYSSFLSLLQACISAKSISPGKQIHGFLVVNGLGEDTVLGTKLVNLYSLCNCVAYARQVFERISKRNVFLWNVLIRGYAWNGPFEEAIKLFYGMIDVGLRPDNFTFPFVLKACSGLSALKVGKEVHELAVQTGWESDVFVGAGLIDMYAKCGCVDRAHEVFNKIPERDVVLWNSMVGAYAQNGRPSEALSLCREMTLKGFRLTDASLVTVLSASADSAALPQGKEIHGYSWRHGFAAHERVGTALVDMYAKGGLVQNARKLFDRLAEKRTISWNAMIAGYGMHGHAAEALALFDEMKRTGSVPDHITFVGVLSACSHGGVMDEGWEFFNSMKRDYFIEPGVEHYTCMVALLGHSKRLNEAYDLILSMPVEPDTGIWGSLLSSCKIHKNVQLGEIALQKLIELEPTDAGNYVMLSNIYAQSGNWEGVIKMRTVMQERGLKKAVACSWIKVKNQVHAFLAGDTTHPDSEKIYTELDTLRSLMEETGYVPDTAPVFHDVEDDEKLNILHSHSERLAIAFGLISTSPGTRLLITKNIRICDDCHAFIKHASKVVQREIVVRDVNRYHHFRDGECSCGGYW</sequence>
<dbReference type="FunFam" id="1.25.40.10:FF:000073">
    <property type="entry name" value="Pentatricopeptide repeat-containing protein chloroplastic"/>
    <property type="match status" value="2"/>
</dbReference>
<dbReference type="SUPFAM" id="SSF48452">
    <property type="entry name" value="TPR-like"/>
    <property type="match status" value="1"/>
</dbReference>
<feature type="repeat" description="PPR" evidence="2">
    <location>
        <begin position="227"/>
        <end position="261"/>
    </location>
</feature>
<dbReference type="Pfam" id="PF01535">
    <property type="entry name" value="PPR"/>
    <property type="match status" value="3"/>
</dbReference>
<dbReference type="InterPro" id="IPR002885">
    <property type="entry name" value="PPR_rpt"/>
</dbReference>
<dbReference type="AlphaFoldDB" id="A0A5K0WC51"/>
<dbReference type="Pfam" id="PF13041">
    <property type="entry name" value="PPR_2"/>
    <property type="match status" value="2"/>
</dbReference>
<dbReference type="Gramene" id="NC1G0181490.1">
    <property type="protein sequence ID" value="NC1G0181490.1:cds"/>
    <property type="gene ID" value="NC1G0181490"/>
</dbReference>
<dbReference type="PANTHER" id="PTHR47926">
    <property type="entry name" value="PENTATRICOPEPTIDE REPEAT-CONTAINING PROTEIN"/>
    <property type="match status" value="1"/>
</dbReference>
<dbReference type="FunFam" id="1.25.40.10:FF:001050">
    <property type="entry name" value="Pentatricopeptide repeat-containing protein At2g33760"/>
    <property type="match status" value="1"/>
</dbReference>
<evidence type="ECO:0000259" key="3">
    <source>
        <dbReference type="Pfam" id="PF14432"/>
    </source>
</evidence>
<dbReference type="PANTHER" id="PTHR47926:SF470">
    <property type="entry name" value="DYW DOMAIN-CONTAINING PROTEIN"/>
    <property type="match status" value="1"/>
</dbReference>
<dbReference type="GO" id="GO:0003723">
    <property type="term" value="F:RNA binding"/>
    <property type="evidence" value="ECO:0007669"/>
    <property type="project" value="InterPro"/>
</dbReference>
<dbReference type="Pfam" id="PF14432">
    <property type="entry name" value="DYW_deaminase"/>
    <property type="match status" value="1"/>
</dbReference>
<dbReference type="InterPro" id="IPR046848">
    <property type="entry name" value="E_motif"/>
</dbReference>
<dbReference type="Pfam" id="PF20431">
    <property type="entry name" value="E_motif"/>
    <property type="match status" value="1"/>
</dbReference>
<proteinExistence type="predicted"/>
<dbReference type="GO" id="GO:0008270">
    <property type="term" value="F:zinc ion binding"/>
    <property type="evidence" value="ECO:0007669"/>
    <property type="project" value="InterPro"/>
</dbReference>
<dbReference type="OrthoDB" id="185373at2759"/>